<dbReference type="AlphaFoldDB" id="A0AAJ6YC81"/>
<dbReference type="InterPro" id="IPR043502">
    <property type="entry name" value="DNA/RNA_pol_sf"/>
</dbReference>
<dbReference type="Pfam" id="PF00078">
    <property type="entry name" value="RVT_1"/>
    <property type="match status" value="1"/>
</dbReference>
<evidence type="ECO:0000313" key="3">
    <source>
        <dbReference type="RefSeq" id="XP_011495121.1"/>
    </source>
</evidence>
<dbReference type="InterPro" id="IPR000477">
    <property type="entry name" value="RT_dom"/>
</dbReference>
<dbReference type="Pfam" id="PF05380">
    <property type="entry name" value="Peptidase_A17"/>
    <property type="match status" value="1"/>
</dbReference>
<protein>
    <submittedName>
        <fullName evidence="3">Uncharacterized protein LOC105360044</fullName>
    </submittedName>
</protein>
<dbReference type="GO" id="GO:0071897">
    <property type="term" value="P:DNA biosynthetic process"/>
    <property type="evidence" value="ECO:0007669"/>
    <property type="project" value="UniProtKB-ARBA"/>
</dbReference>
<reference evidence="3" key="1">
    <citation type="submission" date="2025-08" db="UniProtKB">
        <authorList>
            <consortium name="RefSeq"/>
        </authorList>
    </citation>
    <scope>IDENTIFICATION</scope>
</reference>
<name>A0AAJ6YC81_9HYME</name>
<dbReference type="RefSeq" id="XP_011495121.1">
    <property type="nucleotide sequence ID" value="XM_011496819.1"/>
</dbReference>
<dbReference type="KEGG" id="csol:105360044"/>
<sequence length="358" mass="41082">MTEYEKLNHMRRLSENHPFNHKTYYLPHHGVLKPDSTTTKLRVVFNASSPSSSGRSLNDIMHTGANLNPDILGVLIWIRRHTHLFSTDITKMYRQILVHQDDWDLQRILCMDEQGNEVIYQLTTVTYGTRAAPFLAVRTLLQLIDDEGDNYPLAIPSLKYGRYVDDIFGGADNLNQLVETATQLRDLCTAGGFPLTKWHFTNEEVITAMKTQQNPEQPVNLSENTTKILGLQWRSHEDVFTFSTTLAPHATTVSKRTILSDIAKIFDPLRFTSPVVIRAKILLQELWLHTVRWDEPLANEVINRWHTIRMELQCLNEITIPRWFKTEESSMIELHGFADASQLAIATVIYMGQSYGGF</sequence>
<dbReference type="InterPro" id="IPR008042">
    <property type="entry name" value="Retrotrans_Pao"/>
</dbReference>
<dbReference type="SUPFAM" id="SSF56672">
    <property type="entry name" value="DNA/RNA polymerases"/>
    <property type="match status" value="1"/>
</dbReference>
<evidence type="ECO:0000259" key="1">
    <source>
        <dbReference type="Pfam" id="PF00078"/>
    </source>
</evidence>
<organism evidence="2 3">
    <name type="scientific">Ceratosolen solmsi marchali</name>
    <dbReference type="NCBI Taxonomy" id="326594"/>
    <lineage>
        <taxon>Eukaryota</taxon>
        <taxon>Metazoa</taxon>
        <taxon>Ecdysozoa</taxon>
        <taxon>Arthropoda</taxon>
        <taxon>Hexapoda</taxon>
        <taxon>Insecta</taxon>
        <taxon>Pterygota</taxon>
        <taxon>Neoptera</taxon>
        <taxon>Endopterygota</taxon>
        <taxon>Hymenoptera</taxon>
        <taxon>Apocrita</taxon>
        <taxon>Proctotrupomorpha</taxon>
        <taxon>Chalcidoidea</taxon>
        <taxon>Agaonidae</taxon>
        <taxon>Agaoninae</taxon>
        <taxon>Ceratosolen</taxon>
    </lineage>
</organism>
<proteinExistence type="predicted"/>
<feature type="domain" description="Reverse transcriptase" evidence="1">
    <location>
        <begin position="78"/>
        <end position="200"/>
    </location>
</feature>
<keyword evidence="2" id="KW-1185">Reference proteome</keyword>
<dbReference type="PANTHER" id="PTHR47331">
    <property type="entry name" value="PHD-TYPE DOMAIN-CONTAINING PROTEIN"/>
    <property type="match status" value="1"/>
</dbReference>
<gene>
    <name evidence="3" type="primary">LOC105360044</name>
</gene>
<evidence type="ECO:0000313" key="2">
    <source>
        <dbReference type="Proteomes" id="UP000695007"/>
    </source>
</evidence>
<dbReference type="Proteomes" id="UP000695007">
    <property type="component" value="Unplaced"/>
</dbReference>
<accession>A0AAJ6YC81</accession>
<dbReference type="GeneID" id="105360044"/>